<protein>
    <submittedName>
        <fullName evidence="1">Heparinase II/III-like protein</fullName>
    </submittedName>
</protein>
<comment type="caution">
    <text evidence="1">The sequence shown here is derived from an EMBL/GenBank/DDBJ whole genome shotgun (WGS) entry which is preliminary data.</text>
</comment>
<sequence>MGITYTAKGRDILINGGHAGYQNDVWRTWAKSQFSANSMTTPLSAETLPVTKLNRQVVKVNAEFFEFSDVPGSGISRTRGYLVLKDPDLIVSLDRATSKTAQQFQTLWHMPSDQKATVYSRTTAIAAKAGDTSRTILFQVPFRQALPAGAILIKQAQTNPIQGWHYPNIFTRNSAPTLMFARSGYSDSILSFVAPVKATGSVTYKGRWSGTTYVIDLVVAGVKTSVGITSGGALFRAA</sequence>
<accession>A0ABY2BJI2</accession>
<proteinExistence type="predicted"/>
<dbReference type="Proteomes" id="UP000295818">
    <property type="component" value="Unassembled WGS sequence"/>
</dbReference>
<gene>
    <name evidence="1" type="ORF">EV644_10664</name>
</gene>
<organism evidence="1 2">
    <name type="scientific">Kribbella orskensis</name>
    <dbReference type="NCBI Taxonomy" id="2512216"/>
    <lineage>
        <taxon>Bacteria</taxon>
        <taxon>Bacillati</taxon>
        <taxon>Actinomycetota</taxon>
        <taxon>Actinomycetes</taxon>
        <taxon>Propionibacteriales</taxon>
        <taxon>Kribbellaceae</taxon>
        <taxon>Kribbella</taxon>
    </lineage>
</organism>
<keyword evidence="2" id="KW-1185">Reference proteome</keyword>
<evidence type="ECO:0000313" key="2">
    <source>
        <dbReference type="Proteomes" id="UP000295818"/>
    </source>
</evidence>
<dbReference type="Gene3D" id="2.70.98.70">
    <property type="match status" value="1"/>
</dbReference>
<dbReference type="EMBL" id="SLWM01000006">
    <property type="protein sequence ID" value="TCO22757.1"/>
    <property type="molecule type" value="Genomic_DNA"/>
</dbReference>
<evidence type="ECO:0000313" key="1">
    <source>
        <dbReference type="EMBL" id="TCO22757.1"/>
    </source>
</evidence>
<reference evidence="1 2" key="1">
    <citation type="journal article" date="2015" name="Stand. Genomic Sci.">
        <title>Genomic Encyclopedia of Bacterial and Archaeal Type Strains, Phase III: the genomes of soil and plant-associated and newly described type strains.</title>
        <authorList>
            <person name="Whitman W.B."/>
            <person name="Woyke T."/>
            <person name="Klenk H.P."/>
            <person name="Zhou Y."/>
            <person name="Lilburn T.G."/>
            <person name="Beck B.J."/>
            <person name="De Vos P."/>
            <person name="Vandamme P."/>
            <person name="Eisen J.A."/>
            <person name="Garrity G."/>
            <person name="Hugenholtz P."/>
            <person name="Kyrpides N.C."/>
        </authorList>
    </citation>
    <scope>NUCLEOTIDE SEQUENCE [LARGE SCALE GENOMIC DNA]</scope>
    <source>
        <strain evidence="1 2">VKM Ac-2538</strain>
    </source>
</reference>
<name>A0ABY2BJI2_9ACTN</name>